<dbReference type="GO" id="GO:0003676">
    <property type="term" value="F:nucleic acid binding"/>
    <property type="evidence" value="ECO:0007669"/>
    <property type="project" value="InterPro"/>
</dbReference>
<keyword evidence="3" id="KW-1185">Reference proteome</keyword>
<dbReference type="Proteomes" id="UP000765509">
    <property type="component" value="Unassembled WGS sequence"/>
</dbReference>
<protein>
    <recommendedName>
        <fullName evidence="4">Transposase Tc1-like domain-containing protein</fullName>
    </recommendedName>
</protein>
<dbReference type="EMBL" id="AVOT02000109">
    <property type="protein sequence ID" value="MBW0461125.1"/>
    <property type="molecule type" value="Genomic_DNA"/>
</dbReference>
<organism evidence="2 3">
    <name type="scientific">Austropuccinia psidii MF-1</name>
    <dbReference type="NCBI Taxonomy" id="1389203"/>
    <lineage>
        <taxon>Eukaryota</taxon>
        <taxon>Fungi</taxon>
        <taxon>Dikarya</taxon>
        <taxon>Basidiomycota</taxon>
        <taxon>Pucciniomycotina</taxon>
        <taxon>Pucciniomycetes</taxon>
        <taxon>Pucciniales</taxon>
        <taxon>Sphaerophragmiaceae</taxon>
        <taxon>Austropuccinia</taxon>
    </lineage>
</organism>
<feature type="region of interest" description="Disordered" evidence="1">
    <location>
        <begin position="69"/>
        <end position="104"/>
    </location>
</feature>
<feature type="region of interest" description="Disordered" evidence="1">
    <location>
        <begin position="1"/>
        <end position="21"/>
    </location>
</feature>
<evidence type="ECO:0008006" key="4">
    <source>
        <dbReference type="Google" id="ProtNLM"/>
    </source>
</evidence>
<accession>A0A9Q3GB92</accession>
<dbReference type="Gene3D" id="3.30.420.10">
    <property type="entry name" value="Ribonuclease H-like superfamily/Ribonuclease H"/>
    <property type="match status" value="1"/>
</dbReference>
<name>A0A9Q3GB92_9BASI</name>
<sequence>MIQRGIHKLGKQSRIAPKKPYLQPQDFQQGLAFAHAHRHWTINDWAQVIWMDKSAFELWKKVDQSNDIGRDGAASLSTGPAPVHSLDGAGLMDTWSPMRLTDGG</sequence>
<reference evidence="2" key="1">
    <citation type="submission" date="2021-03" db="EMBL/GenBank/DDBJ databases">
        <title>Draft genome sequence of rust myrtle Austropuccinia psidii MF-1, a brazilian biotype.</title>
        <authorList>
            <person name="Quecine M.C."/>
            <person name="Pachon D.M.R."/>
            <person name="Bonatelli M.L."/>
            <person name="Correr F.H."/>
            <person name="Franceschini L.M."/>
            <person name="Leite T.F."/>
            <person name="Margarido G.R.A."/>
            <person name="Almeida C.A."/>
            <person name="Ferrarezi J.A."/>
            <person name="Labate C.A."/>
        </authorList>
    </citation>
    <scope>NUCLEOTIDE SEQUENCE</scope>
    <source>
        <strain evidence="2">MF-1</strain>
    </source>
</reference>
<evidence type="ECO:0000313" key="2">
    <source>
        <dbReference type="EMBL" id="MBW0461125.1"/>
    </source>
</evidence>
<proteinExistence type="predicted"/>
<gene>
    <name evidence="2" type="ORF">O181_000840</name>
</gene>
<feature type="compositionally biased region" description="Basic residues" evidence="1">
    <location>
        <begin position="1"/>
        <end position="11"/>
    </location>
</feature>
<dbReference type="InterPro" id="IPR036397">
    <property type="entry name" value="RNaseH_sf"/>
</dbReference>
<dbReference type="AlphaFoldDB" id="A0A9Q3GB92"/>
<evidence type="ECO:0000256" key="1">
    <source>
        <dbReference type="SAM" id="MobiDB-lite"/>
    </source>
</evidence>
<evidence type="ECO:0000313" key="3">
    <source>
        <dbReference type="Proteomes" id="UP000765509"/>
    </source>
</evidence>
<comment type="caution">
    <text evidence="2">The sequence shown here is derived from an EMBL/GenBank/DDBJ whole genome shotgun (WGS) entry which is preliminary data.</text>
</comment>